<comment type="cofactor">
    <cofactor evidence="12">
        <name>a divalent metal cation</name>
        <dbReference type="ChEBI" id="CHEBI:60240"/>
    </cofactor>
    <text evidence="12">Binds 1 divalent metal cation per subunit.</text>
</comment>
<dbReference type="InterPro" id="IPR003764">
    <property type="entry name" value="GlcNAc_6-P_deAcase"/>
</dbReference>
<feature type="binding site" evidence="12">
    <location>
        <position position="132"/>
    </location>
    <ligand>
        <name>Zn(2+)</name>
        <dbReference type="ChEBI" id="CHEBI:29105"/>
    </ligand>
</feature>
<comment type="catalytic activity">
    <reaction evidence="7">
        <text>N-acetyl-D-glucosamine 6-phosphate + H2O = D-glucosamine 6-phosphate + acetate</text>
        <dbReference type="Rhea" id="RHEA:22936"/>
        <dbReference type="ChEBI" id="CHEBI:15377"/>
        <dbReference type="ChEBI" id="CHEBI:30089"/>
        <dbReference type="ChEBI" id="CHEBI:57513"/>
        <dbReference type="ChEBI" id="CHEBI:58725"/>
        <dbReference type="EC" id="3.5.1.25"/>
    </reaction>
</comment>
<feature type="binding site" evidence="11">
    <location>
        <position position="230"/>
    </location>
    <ligand>
        <name>substrate</name>
    </ligand>
</feature>
<protein>
    <recommendedName>
        <fullName evidence="3">N-acetylglucosamine-6-phosphate deacetylase</fullName>
        <ecNumber evidence="2">3.5.1.25</ecNumber>
    </recommendedName>
</protein>
<keyword evidence="5 9" id="KW-0378">Hydrolase</keyword>
<dbReference type="EMBL" id="WMIB01000030">
    <property type="protein sequence ID" value="MTH55492.1"/>
    <property type="molecule type" value="Genomic_DNA"/>
</dbReference>
<dbReference type="GO" id="GO:0006046">
    <property type="term" value="P:N-acetylglucosamine catabolic process"/>
    <property type="evidence" value="ECO:0007669"/>
    <property type="project" value="TreeGrafter"/>
</dbReference>
<dbReference type="InterPro" id="IPR006680">
    <property type="entry name" value="Amidohydro-rel"/>
</dbReference>
<dbReference type="EC" id="3.5.1.25" evidence="2"/>
<proteinExistence type="inferred from homology"/>
<dbReference type="CDD" id="cd00854">
    <property type="entry name" value="NagA"/>
    <property type="match status" value="1"/>
</dbReference>
<sequence length="391" mass="41615">MLALTHAAVYSESGTFKQGYVLIKEGKIAETGPMEKADLPEGCIEIRLDETAEVLPGMIDLHIHGAGGADVMDGDPAAIQTMAEQLVREGTTCFLPTTMTSAKSEIERALMNLADCTSIPVNGAEIAGIHLEGPFLSPKRAGAQLPSHFVKPDAALFQSWQELSGGKIKQVTLAPELDGELELTRHLSEAGIIPSIGHSDALFQEVQLAADAGANQATHLFNGMRGLHHREAGTAGAVLLDKRIRCEIIADGIHVAPEMVQLAYRLKGAEGIILITDSMRAKGLEDGTYDLGGQSVYVKGNRAELESGALAGSVLKMNEAVKNMRAFTGCSTEEIVRMASVNPAKQLGIFDRKGSIAAGKDADLTVLSREGEVLLTICRGEMVYDKGGRRT</sequence>
<feature type="binding site" evidence="11">
    <location>
        <position position="254"/>
    </location>
    <ligand>
        <name>substrate</name>
    </ligand>
</feature>
<keyword evidence="6 9" id="KW-0119">Carbohydrate metabolism</keyword>
<dbReference type="GO" id="GO:0008448">
    <property type="term" value="F:N-acetylglucosamine-6-phosphate deacetylase activity"/>
    <property type="evidence" value="ECO:0007669"/>
    <property type="project" value="UniProtKB-EC"/>
</dbReference>
<dbReference type="PIRSF" id="PIRSF038994">
    <property type="entry name" value="NagA"/>
    <property type="match status" value="1"/>
</dbReference>
<feature type="binding site" evidence="11">
    <location>
        <position position="143"/>
    </location>
    <ligand>
        <name>substrate</name>
    </ligand>
</feature>
<keyword evidence="15" id="KW-1185">Reference proteome</keyword>
<dbReference type="Gene3D" id="3.20.20.140">
    <property type="entry name" value="Metal-dependent hydrolases"/>
    <property type="match status" value="1"/>
</dbReference>
<dbReference type="PANTHER" id="PTHR11113">
    <property type="entry name" value="N-ACETYLGLUCOSAMINE-6-PHOSPHATE DEACETYLASE"/>
    <property type="match status" value="1"/>
</dbReference>
<evidence type="ECO:0000313" key="15">
    <source>
        <dbReference type="Proteomes" id="UP000434639"/>
    </source>
</evidence>
<dbReference type="InterPro" id="IPR011059">
    <property type="entry name" value="Metal-dep_hydrolase_composite"/>
</dbReference>
<dbReference type="SUPFAM" id="SSF51338">
    <property type="entry name" value="Composite domain of metallo-dependent hydrolases"/>
    <property type="match status" value="1"/>
</dbReference>
<dbReference type="Gene3D" id="2.30.40.10">
    <property type="entry name" value="Urease, subunit C, domain 1"/>
    <property type="match status" value="1"/>
</dbReference>
<evidence type="ECO:0000313" key="14">
    <source>
        <dbReference type="EMBL" id="MTH55492.1"/>
    </source>
</evidence>
<feature type="binding site" evidence="12">
    <location>
        <position position="198"/>
    </location>
    <ligand>
        <name>Zn(2+)</name>
        <dbReference type="ChEBI" id="CHEBI:29105"/>
    </ligand>
</feature>
<evidence type="ECO:0000256" key="1">
    <source>
        <dbReference type="ARBA" id="ARBA00010716"/>
    </source>
</evidence>
<feature type="binding site" evidence="12">
    <location>
        <position position="219"/>
    </location>
    <ligand>
        <name>Zn(2+)</name>
        <dbReference type="ChEBI" id="CHEBI:29105"/>
    </ligand>
</feature>
<evidence type="ECO:0000256" key="11">
    <source>
        <dbReference type="PIRSR" id="PIRSR038994-2"/>
    </source>
</evidence>
<comment type="pathway">
    <text evidence="8">Amino-sugar metabolism; N-acetylneuraminate degradation; D-fructose 6-phosphate from N-acetylneuraminate: step 4/5.</text>
</comment>
<feature type="active site" description="Proton donor/acceptor" evidence="10">
    <location>
        <position position="277"/>
    </location>
</feature>
<name>A0A7X2S8T1_9BACI</name>
<evidence type="ECO:0000256" key="9">
    <source>
        <dbReference type="PIRNR" id="PIRNR038994"/>
    </source>
</evidence>
<comment type="caution">
    <text evidence="14">The sequence shown here is derived from an EMBL/GenBank/DDBJ whole genome shotgun (WGS) entry which is preliminary data.</text>
</comment>
<dbReference type="PANTHER" id="PTHR11113:SF14">
    <property type="entry name" value="N-ACETYLGLUCOSAMINE-6-PHOSPHATE DEACETYLASE"/>
    <property type="match status" value="1"/>
</dbReference>
<organism evidence="14 15">
    <name type="scientific">Metabacillus mangrovi</name>
    <dbReference type="NCBI Taxonomy" id="1491830"/>
    <lineage>
        <taxon>Bacteria</taxon>
        <taxon>Bacillati</taxon>
        <taxon>Bacillota</taxon>
        <taxon>Bacilli</taxon>
        <taxon>Bacillales</taxon>
        <taxon>Bacillaceae</taxon>
        <taxon>Metabacillus</taxon>
    </lineage>
</organism>
<evidence type="ECO:0000256" key="3">
    <source>
        <dbReference type="ARBA" id="ARBA00018029"/>
    </source>
</evidence>
<dbReference type="SUPFAM" id="SSF51556">
    <property type="entry name" value="Metallo-dependent hydrolases"/>
    <property type="match status" value="1"/>
</dbReference>
<keyword evidence="4 12" id="KW-0479">Metal-binding</keyword>
<evidence type="ECO:0000256" key="12">
    <source>
        <dbReference type="PIRSR" id="PIRSR038994-3"/>
    </source>
</evidence>
<accession>A0A7X2S8T1</accession>
<reference evidence="14 15" key="1">
    <citation type="journal article" date="2017" name="Int. J. Syst. Evol. Microbiol.">
        <title>Bacillus mangrovi sp. nov., isolated from a sediment sample from a mangrove forest.</title>
        <authorList>
            <person name="Gupta V."/>
            <person name="Singh P.K."/>
            <person name="Korpole S."/>
            <person name="Tanuku N.R.S."/>
            <person name="Pinnaka A.K."/>
        </authorList>
    </citation>
    <scope>NUCLEOTIDE SEQUENCE [LARGE SCALE GENOMIC DNA]</scope>
    <source>
        <strain evidence="14 15">KCTC 33872</strain>
    </source>
</reference>
<dbReference type="Pfam" id="PF01979">
    <property type="entry name" value="Amidohydro_1"/>
    <property type="match status" value="1"/>
</dbReference>
<evidence type="ECO:0000256" key="6">
    <source>
        <dbReference type="ARBA" id="ARBA00023277"/>
    </source>
</evidence>
<evidence type="ECO:0000256" key="2">
    <source>
        <dbReference type="ARBA" id="ARBA00011899"/>
    </source>
</evidence>
<gene>
    <name evidence="14" type="primary">nagA</name>
    <name evidence="14" type="ORF">GKZ89_19040</name>
</gene>
<evidence type="ECO:0000256" key="10">
    <source>
        <dbReference type="PIRSR" id="PIRSR038994-1"/>
    </source>
</evidence>
<evidence type="ECO:0000256" key="8">
    <source>
        <dbReference type="ARBA" id="ARBA00060590"/>
    </source>
</evidence>
<dbReference type="NCBIfam" id="TIGR00221">
    <property type="entry name" value="nagA"/>
    <property type="match status" value="1"/>
</dbReference>
<evidence type="ECO:0000256" key="4">
    <source>
        <dbReference type="ARBA" id="ARBA00022723"/>
    </source>
</evidence>
<feature type="binding site" evidence="11">
    <location>
        <begin position="222"/>
        <end position="223"/>
    </location>
    <ligand>
        <name>substrate</name>
    </ligand>
</feature>
<evidence type="ECO:0000256" key="7">
    <source>
        <dbReference type="ARBA" id="ARBA00047647"/>
    </source>
</evidence>
<dbReference type="FunFam" id="3.20.20.140:FF:000004">
    <property type="entry name" value="N-acetylglucosamine-6-phosphate deacetylase"/>
    <property type="match status" value="1"/>
</dbReference>
<evidence type="ECO:0000256" key="5">
    <source>
        <dbReference type="ARBA" id="ARBA00022801"/>
    </source>
</evidence>
<dbReference type="Proteomes" id="UP000434639">
    <property type="component" value="Unassembled WGS sequence"/>
</dbReference>
<feature type="binding site" evidence="11">
    <location>
        <begin position="310"/>
        <end position="312"/>
    </location>
    <ligand>
        <name>substrate</name>
    </ligand>
</feature>
<comment type="similarity">
    <text evidence="1 9">Belongs to the metallo-dependent hydrolases superfamily. NagA family.</text>
</comment>
<dbReference type="GO" id="GO:0046872">
    <property type="term" value="F:metal ion binding"/>
    <property type="evidence" value="ECO:0007669"/>
    <property type="project" value="UniProtKB-KW"/>
</dbReference>
<dbReference type="AlphaFoldDB" id="A0A7X2S8T1"/>
<dbReference type="InterPro" id="IPR032466">
    <property type="entry name" value="Metal_Hydrolase"/>
</dbReference>
<feature type="domain" description="Amidohydrolase-related" evidence="13">
    <location>
        <begin position="54"/>
        <end position="383"/>
    </location>
</feature>
<evidence type="ECO:0000259" key="13">
    <source>
        <dbReference type="Pfam" id="PF01979"/>
    </source>
</evidence>